<dbReference type="SUPFAM" id="SSF55608">
    <property type="entry name" value="Homing endonucleases"/>
    <property type="match status" value="1"/>
</dbReference>
<evidence type="ECO:0000313" key="7">
    <source>
        <dbReference type="EMBL" id="KAG8368318.1"/>
    </source>
</evidence>
<evidence type="ECO:0000256" key="1">
    <source>
        <dbReference type="ARBA" id="ARBA00022664"/>
    </source>
</evidence>
<dbReference type="AlphaFoldDB" id="A0AAV6WN20"/>
<evidence type="ECO:0000256" key="2">
    <source>
        <dbReference type="ARBA" id="ARBA00022737"/>
    </source>
</evidence>
<feature type="region of interest" description="Disordered" evidence="5">
    <location>
        <begin position="1"/>
        <end position="44"/>
    </location>
</feature>
<protein>
    <recommendedName>
        <fullName evidence="6">Homing endonuclease LAGLIDADG domain-containing protein</fullName>
    </recommendedName>
</protein>
<feature type="repeat" description="PPR" evidence="4">
    <location>
        <begin position="316"/>
        <end position="350"/>
    </location>
</feature>
<dbReference type="FunFam" id="3.10.28.10:FF:000005">
    <property type="entry name" value="Pentatricopeptide repeat-containing protein At2g15820, chloroplastic"/>
    <property type="match status" value="1"/>
</dbReference>
<feature type="compositionally biased region" description="Low complexity" evidence="5">
    <location>
        <begin position="23"/>
        <end position="39"/>
    </location>
</feature>
<dbReference type="Gene3D" id="3.10.28.10">
    <property type="entry name" value="Homing endonucleases"/>
    <property type="match status" value="2"/>
</dbReference>
<dbReference type="InterPro" id="IPR002885">
    <property type="entry name" value="PPR_rpt"/>
</dbReference>
<proteinExistence type="predicted"/>
<evidence type="ECO:0000256" key="4">
    <source>
        <dbReference type="PROSITE-ProRule" id="PRU00708"/>
    </source>
</evidence>
<dbReference type="GO" id="GO:0004519">
    <property type="term" value="F:endonuclease activity"/>
    <property type="evidence" value="ECO:0007669"/>
    <property type="project" value="InterPro"/>
</dbReference>
<dbReference type="Pfam" id="PF01535">
    <property type="entry name" value="PPR"/>
    <property type="match status" value="3"/>
</dbReference>
<organism evidence="7 8">
    <name type="scientific">Buddleja alternifolia</name>
    <dbReference type="NCBI Taxonomy" id="168488"/>
    <lineage>
        <taxon>Eukaryota</taxon>
        <taxon>Viridiplantae</taxon>
        <taxon>Streptophyta</taxon>
        <taxon>Embryophyta</taxon>
        <taxon>Tracheophyta</taxon>
        <taxon>Spermatophyta</taxon>
        <taxon>Magnoliopsida</taxon>
        <taxon>eudicotyledons</taxon>
        <taxon>Gunneridae</taxon>
        <taxon>Pentapetalae</taxon>
        <taxon>asterids</taxon>
        <taxon>lamiids</taxon>
        <taxon>Lamiales</taxon>
        <taxon>Scrophulariaceae</taxon>
        <taxon>Buddlejeae</taxon>
        <taxon>Buddleja</taxon>
    </lineage>
</organism>
<dbReference type="InterPro" id="IPR027434">
    <property type="entry name" value="Homing_endonucl"/>
</dbReference>
<dbReference type="InterPro" id="IPR052500">
    <property type="entry name" value="Chloro/Mito_RNA_Process"/>
</dbReference>
<reference evidence="7" key="1">
    <citation type="submission" date="2019-10" db="EMBL/GenBank/DDBJ databases">
        <authorList>
            <person name="Zhang R."/>
            <person name="Pan Y."/>
            <person name="Wang J."/>
            <person name="Ma R."/>
            <person name="Yu S."/>
        </authorList>
    </citation>
    <scope>NUCLEOTIDE SEQUENCE</scope>
    <source>
        <strain evidence="7">LA-IB0</strain>
        <tissue evidence="7">Leaf</tissue>
    </source>
</reference>
<dbReference type="GO" id="GO:0000373">
    <property type="term" value="P:Group II intron splicing"/>
    <property type="evidence" value="ECO:0007669"/>
    <property type="project" value="TreeGrafter"/>
</dbReference>
<dbReference type="InterPro" id="IPR011990">
    <property type="entry name" value="TPR-like_helical_dom_sf"/>
</dbReference>
<dbReference type="Gene3D" id="1.25.40.10">
    <property type="entry name" value="Tetratricopeptide repeat domain"/>
    <property type="match status" value="3"/>
</dbReference>
<dbReference type="InterPro" id="IPR004860">
    <property type="entry name" value="LAGLIDADG_dom"/>
</dbReference>
<evidence type="ECO:0000256" key="5">
    <source>
        <dbReference type="SAM" id="MobiDB-lite"/>
    </source>
</evidence>
<sequence>MDDEAKASITTITKLHHRRTGGPTTAAAAASVSPLSPSPRNLADITDEASENDSEFLGDKETESFNFDGSFEFTELKRFDSPPVEVKQLDELPEQWRRSKLAWLCKELPAHRSGTFIRVLNAQRKWIRQDDCTFVAVHCMRIRENEAAFRVYKWMMQQHWFRFDFALATKLADYMGKERKHSKCREIFDDIINQGLIPNESTFHILIVAYLSSSASNCLDEACSVYNRMIHLGSYKPRLSLHNSLFRALVSKTGISCKHHLKQAEFIFHNLTSCGLKIHNDIYGGLIWLHSYQDVIDKERIASLRAEMKSKGIEESAEVMVSVLRVCAKEGDVEEAERTWTKILSSKTKPPAQAFVYLMEVYSRIEKPMKSLEVFHDMQERSLLNVVAYYKIIEILCKAQETEHAESLMAELIESGMKPLTRSFIDLMNMYAKLNFHDKVGSTFVRCLEKCSPNQTFYCIYLDSLVKTNNLDRAEEIFNQMHDDEAIGVNAKSCNTILRGYLTSGHYIKAQKISTFMREKKYEIESSLLEKLDYVVRLNQEEAKKSATLKLSKEQREILIGLLLGGLTVKLDEEKKSYSIHFVFREDSKIHYFLKRHIYNQFHEWLACKFLDDIPFRFTTISHSYFKFYADQFSPQGQRVIPKLIHRWLTPRVLAYWYMYGGYRTSSGDILLKLKFSKEDVVRIAKTFKSNSLNCRVKRKGTAFWMGLLGNDAMEFWKVVEPFVLGYLKEHLEAGFESSDGLTSRTKNINFGFFARQKSVIWKEDP</sequence>
<dbReference type="PANTHER" id="PTHR47539:SF1">
    <property type="entry name" value="PENTATRICOPEPTIDE REPEAT-CONTAINING PROTEIN OTP51, CHLOROPLASTIC"/>
    <property type="match status" value="1"/>
</dbReference>
<keyword evidence="2" id="KW-0677">Repeat</keyword>
<dbReference type="Pfam" id="PF03161">
    <property type="entry name" value="LAGLIDADG_2"/>
    <property type="match status" value="1"/>
</dbReference>
<dbReference type="NCBIfam" id="TIGR00756">
    <property type="entry name" value="PPR"/>
    <property type="match status" value="2"/>
</dbReference>
<keyword evidence="8" id="KW-1185">Reference proteome</keyword>
<feature type="repeat" description="PPR" evidence="4">
    <location>
        <begin position="385"/>
        <end position="419"/>
    </location>
</feature>
<dbReference type="Proteomes" id="UP000826271">
    <property type="component" value="Unassembled WGS sequence"/>
</dbReference>
<feature type="domain" description="Homing endonuclease LAGLIDADG" evidence="6">
    <location>
        <begin position="556"/>
        <end position="713"/>
    </location>
</feature>
<dbReference type="PANTHER" id="PTHR47539">
    <property type="entry name" value="PENTATRICOPEPTIDE REPEAT-CONTAINING PROTEIN OTP51, CHLOROPLASTIC"/>
    <property type="match status" value="1"/>
</dbReference>
<gene>
    <name evidence="7" type="ORF">BUALT_Bualt15G0033100</name>
</gene>
<keyword evidence="1" id="KW-0507">mRNA processing</keyword>
<dbReference type="GO" id="GO:0048564">
    <property type="term" value="P:photosystem I assembly"/>
    <property type="evidence" value="ECO:0007669"/>
    <property type="project" value="TreeGrafter"/>
</dbReference>
<dbReference type="GO" id="GO:0045292">
    <property type="term" value="P:mRNA cis splicing, via spliceosome"/>
    <property type="evidence" value="ECO:0007669"/>
    <property type="project" value="TreeGrafter"/>
</dbReference>
<evidence type="ECO:0000256" key="3">
    <source>
        <dbReference type="ARBA" id="ARBA00023187"/>
    </source>
</evidence>
<dbReference type="PROSITE" id="PS51375">
    <property type="entry name" value="PPR"/>
    <property type="match status" value="2"/>
</dbReference>
<keyword evidence="3" id="KW-0508">mRNA splicing</keyword>
<dbReference type="EMBL" id="WHWC01000015">
    <property type="protein sequence ID" value="KAG8368318.1"/>
    <property type="molecule type" value="Genomic_DNA"/>
</dbReference>
<comment type="caution">
    <text evidence="7">The sequence shown here is derived from an EMBL/GenBank/DDBJ whole genome shotgun (WGS) entry which is preliminary data.</text>
</comment>
<evidence type="ECO:0000313" key="8">
    <source>
        <dbReference type="Proteomes" id="UP000826271"/>
    </source>
</evidence>
<evidence type="ECO:0000259" key="6">
    <source>
        <dbReference type="Pfam" id="PF03161"/>
    </source>
</evidence>
<name>A0AAV6WN20_9LAMI</name>
<accession>A0AAV6WN20</accession>